<dbReference type="InterPro" id="IPR035897">
    <property type="entry name" value="Toll_tir_struct_dom_sf"/>
</dbReference>
<name>A0AAE4API0_9BACT</name>
<accession>A0AAE4API0</accession>
<evidence type="ECO:0000256" key="1">
    <source>
        <dbReference type="ARBA" id="ARBA00022737"/>
    </source>
</evidence>
<dbReference type="Gene3D" id="3.40.50.10140">
    <property type="entry name" value="Toll/interleukin-1 receptor homology (TIR) domain"/>
    <property type="match status" value="1"/>
</dbReference>
<evidence type="ECO:0000256" key="3">
    <source>
        <dbReference type="PROSITE-ProRule" id="PRU00023"/>
    </source>
</evidence>
<keyword evidence="1" id="KW-0677">Repeat</keyword>
<feature type="repeat" description="ANK" evidence="3">
    <location>
        <begin position="219"/>
        <end position="251"/>
    </location>
</feature>
<keyword evidence="2 3" id="KW-0040">ANK repeat</keyword>
<dbReference type="EMBL" id="JAUSVL010000001">
    <property type="protein sequence ID" value="MDQ0290560.1"/>
    <property type="molecule type" value="Genomic_DNA"/>
</dbReference>
<evidence type="ECO:0000256" key="5">
    <source>
        <dbReference type="SAM" id="Phobius"/>
    </source>
</evidence>
<keyword evidence="5" id="KW-0812">Transmembrane</keyword>
<dbReference type="PROSITE" id="PS50297">
    <property type="entry name" value="ANK_REP_REGION"/>
    <property type="match status" value="3"/>
</dbReference>
<dbReference type="Pfam" id="PF00023">
    <property type="entry name" value="Ank"/>
    <property type="match status" value="1"/>
</dbReference>
<dbReference type="AlphaFoldDB" id="A0AAE4API0"/>
<feature type="repeat" description="ANK" evidence="3">
    <location>
        <begin position="156"/>
        <end position="188"/>
    </location>
</feature>
<sequence length="744" mass="81447">MNVITTIFASGVLPWAQTGIIANYSGEAILNLLFASCMAGNIVLFLYIARSNTTLPVQKKVQAAHLFRILLVAASVLCVIVLVAIAFLAPEIVWVRKLLLVSLVCMTLHMNWKYLTVAKNYIRKGLATTIITDGDTALLENALRSELINVNSPDSLGYYPLHVAVSRSEYNKVKLLLVNGADVNASTKNEVLTALEVAASEADAKMVALLLGHNVDATGKNQALAVAALNGRPAVVRQLLDAGADPNAQDSKGSAPLHLAASAASRRQNKRTDLFRSQSSGAPGLIQDQLDVVEQLLSSGADPNTQTPEGLTPLHLAAQGGHRAIAEALFRAGGNPLLAFHADMMGGISAITLAWENGQHDLAKTLSTFAFRGDSNSSRLFMSYRTTDARFVRFLSEQLMAGGVPVWFDEYEISADQKEKIAMQPEEFQRAIDDAVEASTKAICITNACYAGSPYCKSEASSLTSKLPRDRILNITCPDHGQLYADVPAISGEPAVHLGKDLAELSDKDRQMLSAAISLHVGSEFTFPILDQQAPPMTRTFEWRHGVRYTLDLGGWEEWEPGRQPLRTLMREVKSIRTGIEDAKARRFKRECDGHFLRIYVTSGIALQAGKRLRFNTLDSRPHYFVEVARRFDDYLTSGNVIPKDSGKLVGIHLLHTNEGNGHVAFTHYDTQGSEWGRHYVIIVDNPAAEKVTRELSSSRLAKDPSLGSELEISIQMYARNCTFQDFCKVAYLGDRIAASLRLI</sequence>
<gene>
    <name evidence="7" type="ORF">J3R75_002667</name>
</gene>
<keyword evidence="5" id="KW-0472">Membrane</keyword>
<dbReference type="Pfam" id="PF12796">
    <property type="entry name" value="Ank_2"/>
    <property type="match status" value="2"/>
</dbReference>
<proteinExistence type="predicted"/>
<dbReference type="SUPFAM" id="SSF48403">
    <property type="entry name" value="Ankyrin repeat"/>
    <property type="match status" value="1"/>
</dbReference>
<keyword evidence="8" id="KW-1185">Reference proteome</keyword>
<evidence type="ECO:0000256" key="2">
    <source>
        <dbReference type="ARBA" id="ARBA00023043"/>
    </source>
</evidence>
<reference evidence="7" key="1">
    <citation type="submission" date="2023-07" db="EMBL/GenBank/DDBJ databases">
        <title>Genomic Encyclopedia of Type Strains, Phase IV (KMG-IV): sequencing the most valuable type-strain genomes for metagenomic binning, comparative biology and taxonomic classification.</title>
        <authorList>
            <person name="Goeker M."/>
        </authorList>
    </citation>
    <scope>NUCLEOTIDE SEQUENCE</scope>
    <source>
        <strain evidence="7">DSM 24202</strain>
    </source>
</reference>
<feature type="domain" description="TIR" evidence="6">
    <location>
        <begin position="381"/>
        <end position="475"/>
    </location>
</feature>
<dbReference type="GO" id="GO:0007165">
    <property type="term" value="P:signal transduction"/>
    <property type="evidence" value="ECO:0007669"/>
    <property type="project" value="InterPro"/>
</dbReference>
<dbReference type="PANTHER" id="PTHR24198:SF165">
    <property type="entry name" value="ANKYRIN REPEAT-CONTAINING PROTEIN-RELATED"/>
    <property type="match status" value="1"/>
</dbReference>
<protein>
    <submittedName>
        <fullName evidence="7">Ankyrin repeat protein</fullName>
    </submittedName>
</protein>
<evidence type="ECO:0000313" key="8">
    <source>
        <dbReference type="Proteomes" id="UP001238163"/>
    </source>
</evidence>
<evidence type="ECO:0000259" key="6">
    <source>
        <dbReference type="Pfam" id="PF13676"/>
    </source>
</evidence>
<dbReference type="Proteomes" id="UP001238163">
    <property type="component" value="Unassembled WGS sequence"/>
</dbReference>
<dbReference type="InterPro" id="IPR000157">
    <property type="entry name" value="TIR_dom"/>
</dbReference>
<dbReference type="PROSITE" id="PS50088">
    <property type="entry name" value="ANK_REPEAT"/>
    <property type="match status" value="3"/>
</dbReference>
<dbReference type="InterPro" id="IPR002110">
    <property type="entry name" value="Ankyrin_rpt"/>
</dbReference>
<dbReference type="Gene3D" id="1.25.40.20">
    <property type="entry name" value="Ankyrin repeat-containing domain"/>
    <property type="match status" value="3"/>
</dbReference>
<evidence type="ECO:0000256" key="4">
    <source>
        <dbReference type="SAM" id="MobiDB-lite"/>
    </source>
</evidence>
<dbReference type="Pfam" id="PF13676">
    <property type="entry name" value="TIR_2"/>
    <property type="match status" value="1"/>
</dbReference>
<feature type="transmembrane region" description="Helical" evidence="5">
    <location>
        <begin position="69"/>
        <end position="88"/>
    </location>
</feature>
<dbReference type="InterPro" id="IPR036770">
    <property type="entry name" value="Ankyrin_rpt-contain_sf"/>
</dbReference>
<feature type="transmembrane region" description="Helical" evidence="5">
    <location>
        <begin position="28"/>
        <end position="48"/>
    </location>
</feature>
<keyword evidence="5" id="KW-1133">Transmembrane helix</keyword>
<feature type="region of interest" description="Disordered" evidence="4">
    <location>
        <begin position="245"/>
        <end position="282"/>
    </location>
</feature>
<dbReference type="SUPFAM" id="SSF52200">
    <property type="entry name" value="Toll/Interleukin receptor TIR domain"/>
    <property type="match status" value="1"/>
</dbReference>
<dbReference type="RefSeq" id="WP_307262157.1">
    <property type="nucleotide sequence ID" value="NZ_JAUSVL010000001.1"/>
</dbReference>
<feature type="repeat" description="ANK" evidence="3">
    <location>
        <begin position="309"/>
        <end position="335"/>
    </location>
</feature>
<comment type="caution">
    <text evidence="7">The sequence shown here is derived from an EMBL/GenBank/DDBJ whole genome shotgun (WGS) entry which is preliminary data.</text>
</comment>
<dbReference type="PANTHER" id="PTHR24198">
    <property type="entry name" value="ANKYRIN REPEAT AND PROTEIN KINASE DOMAIN-CONTAINING PROTEIN"/>
    <property type="match status" value="1"/>
</dbReference>
<organism evidence="7 8">
    <name type="scientific">Oligosphaera ethanolica</name>
    <dbReference type="NCBI Taxonomy" id="760260"/>
    <lineage>
        <taxon>Bacteria</taxon>
        <taxon>Pseudomonadati</taxon>
        <taxon>Lentisphaerota</taxon>
        <taxon>Oligosphaeria</taxon>
        <taxon>Oligosphaerales</taxon>
        <taxon>Oligosphaeraceae</taxon>
        <taxon>Oligosphaera</taxon>
    </lineage>
</organism>
<dbReference type="SMART" id="SM00248">
    <property type="entry name" value="ANK"/>
    <property type="match status" value="6"/>
</dbReference>
<evidence type="ECO:0000313" key="7">
    <source>
        <dbReference type="EMBL" id="MDQ0290560.1"/>
    </source>
</evidence>